<protein>
    <submittedName>
        <fullName evidence="1">Uncharacterized protein</fullName>
    </submittedName>
</protein>
<comment type="caution">
    <text evidence="1">The sequence shown here is derived from an EMBL/GenBank/DDBJ whole genome shotgun (WGS) entry which is preliminary data.</text>
</comment>
<evidence type="ECO:0000313" key="1">
    <source>
        <dbReference type="EMBL" id="TLD40198.1"/>
    </source>
</evidence>
<evidence type="ECO:0000313" key="2">
    <source>
        <dbReference type="Proteomes" id="UP000319783"/>
    </source>
</evidence>
<reference evidence="1 2" key="1">
    <citation type="submission" date="2019-04" db="EMBL/GenBank/DDBJ databases">
        <title>Genome of a novel bacterium Candidatus Jettenia ecosi reconstructed from metagenome of an anammox bioreactor.</title>
        <authorList>
            <person name="Mardanov A.V."/>
            <person name="Beletsky A.V."/>
            <person name="Ravin N.V."/>
            <person name="Botchkova E.A."/>
            <person name="Litti Y.V."/>
            <person name="Nozhevnikova A.N."/>
        </authorList>
    </citation>
    <scope>NUCLEOTIDE SEQUENCE [LARGE SCALE GENOMIC DNA]</scope>
    <source>
        <strain evidence="1">J2</strain>
    </source>
</reference>
<organism evidence="1 2">
    <name type="scientific">Candidatus Jettenia ecosi</name>
    <dbReference type="NCBI Taxonomy" id="2494326"/>
    <lineage>
        <taxon>Bacteria</taxon>
        <taxon>Pseudomonadati</taxon>
        <taxon>Planctomycetota</taxon>
        <taxon>Candidatus Brocadiia</taxon>
        <taxon>Candidatus Brocadiales</taxon>
        <taxon>Candidatus Brocadiaceae</taxon>
        <taxon>Candidatus Jettenia</taxon>
    </lineage>
</organism>
<proteinExistence type="predicted"/>
<dbReference type="Proteomes" id="UP000319783">
    <property type="component" value="Unassembled WGS sequence"/>
</dbReference>
<accession>A0A533Q6H2</accession>
<name>A0A533Q6H2_9BACT</name>
<dbReference type="EMBL" id="SULG01000122">
    <property type="protein sequence ID" value="TLD40198.1"/>
    <property type="molecule type" value="Genomic_DNA"/>
</dbReference>
<sequence>MKSKKVEESTSRTKVTNISNHGIWLCVKGTECFLPCSKDIKEK</sequence>
<gene>
    <name evidence="1" type="ORF">JETT_3550</name>
</gene>
<dbReference type="AlphaFoldDB" id="A0A533Q6H2"/>